<feature type="domain" description="Nicotinate phosphoribosyltransferase C-terminal" evidence="12">
    <location>
        <begin position="376"/>
        <end position="479"/>
    </location>
</feature>
<proteinExistence type="inferred from homology"/>
<dbReference type="Proteomes" id="UP000291236">
    <property type="component" value="Chromosome"/>
</dbReference>
<dbReference type="InterPro" id="IPR041619">
    <property type="entry name" value="NAPRTase_C"/>
</dbReference>
<dbReference type="GO" id="GO:0034355">
    <property type="term" value="P:NAD+ biosynthetic process via the salvage pathway"/>
    <property type="evidence" value="ECO:0007669"/>
    <property type="project" value="TreeGrafter"/>
</dbReference>
<dbReference type="NCBIfam" id="NF009131">
    <property type="entry name" value="PRK12484.1"/>
    <property type="match status" value="1"/>
</dbReference>
<evidence type="ECO:0000256" key="9">
    <source>
        <dbReference type="RuleBase" id="RU365100"/>
    </source>
</evidence>
<dbReference type="GO" id="GO:0047280">
    <property type="term" value="F:nicotinamide phosphoribosyltransferase activity"/>
    <property type="evidence" value="ECO:0007669"/>
    <property type="project" value="UniProtKB-ARBA"/>
</dbReference>
<comment type="function">
    <text evidence="9">Catalyzes the first step in the biosynthesis of NAD from nicotinic acid, the ATP-dependent synthesis of beta-nicotinate D-ribonucleotide from nicotinate and 5-phospho-D-ribose 1-phosphate.</text>
</comment>
<sequence>MSSFFETVYKGSLTLLTDFYQLTMAYGYWKSGISERESVFHLYFRKNPFNGGYTLNSGLELVIDYLNQFKFSEDDLCYLSSIKDADGKELFEKEFIEYLKDMSFTCNLDAIQEGTIVFPYEPLLRISGPLIQCQLLETPLLNIINFHSLISTKAARVVSVAGTSQVLEFGLRRAQGVDGGLSASRAAFIGGCSATSNTLAGKIFNIPVRGTHSHSWVMAFDNEVESFYAFARAMPNNVIFLVDTYNSLEGVKKAIEVGNWLKTQGKKLGGIRLDSGDLAYLSIEARKMLDKSGFPEAVIVASNDLDENVIASLKEQGAQVAVWGVGTQLVTAFDQPALGAVYKISAIKSSTGHWEHRIKLSEQSMKISTPGILQVRRFSNKNLFEADMIFDTLSSDKIKSSLIIDPEDFTRFCEIPKNCESEDLLVPIYREGKLIYKPPTLNEIRERSFTQLRKLHASIRRLMNPHHYPAGLEKKLHDYKLNLIYKFKKKDQHEKRATDLNASM</sequence>
<keyword evidence="7 9" id="KW-0808">Transferase</keyword>
<dbReference type="PANTHER" id="PTHR11098:SF1">
    <property type="entry name" value="NICOTINATE PHOSPHORIBOSYLTRANSFERASE"/>
    <property type="match status" value="1"/>
</dbReference>
<dbReference type="Pfam" id="PF17956">
    <property type="entry name" value="NAPRTase_C"/>
    <property type="match status" value="1"/>
</dbReference>
<keyword evidence="14" id="KW-1185">Reference proteome</keyword>
<evidence type="ECO:0000256" key="5">
    <source>
        <dbReference type="ARBA" id="ARBA00022598"/>
    </source>
</evidence>
<dbReference type="RefSeq" id="WP_130611580.1">
    <property type="nucleotide sequence ID" value="NZ_AP019368.1"/>
</dbReference>
<evidence type="ECO:0000259" key="12">
    <source>
        <dbReference type="Pfam" id="PF17956"/>
    </source>
</evidence>
<evidence type="ECO:0000256" key="6">
    <source>
        <dbReference type="ARBA" id="ARBA00022642"/>
    </source>
</evidence>
<comment type="catalytic activity">
    <reaction evidence="8 9">
        <text>5-phospho-alpha-D-ribose 1-diphosphate + nicotinate + ATP + H2O = nicotinate beta-D-ribonucleotide + ADP + phosphate + diphosphate</text>
        <dbReference type="Rhea" id="RHEA:36163"/>
        <dbReference type="ChEBI" id="CHEBI:15377"/>
        <dbReference type="ChEBI" id="CHEBI:30616"/>
        <dbReference type="ChEBI" id="CHEBI:32544"/>
        <dbReference type="ChEBI" id="CHEBI:33019"/>
        <dbReference type="ChEBI" id="CHEBI:43474"/>
        <dbReference type="ChEBI" id="CHEBI:57502"/>
        <dbReference type="ChEBI" id="CHEBI:58017"/>
        <dbReference type="ChEBI" id="CHEBI:456216"/>
        <dbReference type="EC" id="6.3.4.21"/>
    </reaction>
</comment>
<dbReference type="InterPro" id="IPR040727">
    <property type="entry name" value="NAPRTase_N"/>
</dbReference>
<dbReference type="Gene3D" id="3.20.140.10">
    <property type="entry name" value="nicotinate phosphoribosyltransferase"/>
    <property type="match status" value="1"/>
</dbReference>
<dbReference type="PANTHER" id="PTHR11098">
    <property type="entry name" value="NICOTINATE PHOSPHORIBOSYLTRANSFERASE"/>
    <property type="match status" value="1"/>
</dbReference>
<evidence type="ECO:0000256" key="4">
    <source>
        <dbReference type="ARBA" id="ARBA00022553"/>
    </source>
</evidence>
<dbReference type="SUPFAM" id="SSF51690">
    <property type="entry name" value="Nicotinate/Quinolinate PRTase C-terminal domain-like"/>
    <property type="match status" value="1"/>
</dbReference>
<evidence type="ECO:0000313" key="14">
    <source>
        <dbReference type="Proteomes" id="UP000291236"/>
    </source>
</evidence>
<dbReference type="CDD" id="cd01570">
    <property type="entry name" value="NAPRTase_A"/>
    <property type="match status" value="1"/>
</dbReference>
<evidence type="ECO:0000259" key="11">
    <source>
        <dbReference type="Pfam" id="PF17767"/>
    </source>
</evidence>
<dbReference type="OrthoDB" id="9771406at2"/>
<dbReference type="GO" id="GO:0004516">
    <property type="term" value="F:nicotinate phosphoribosyltransferase activity"/>
    <property type="evidence" value="ECO:0007669"/>
    <property type="project" value="UniProtKB-UniRule"/>
</dbReference>
<evidence type="ECO:0000256" key="3">
    <source>
        <dbReference type="ARBA" id="ARBA00013236"/>
    </source>
</evidence>
<keyword evidence="13" id="KW-0328">Glycosyltransferase</keyword>
<comment type="similarity">
    <text evidence="2 9">Belongs to the NAPRTase family.</text>
</comment>
<feature type="domain" description="Nicotinate phosphoribosyltransferase N-terminal" evidence="11">
    <location>
        <begin position="15"/>
        <end position="145"/>
    </location>
</feature>
<dbReference type="EMBL" id="AP019368">
    <property type="protein sequence ID" value="BBH54227.1"/>
    <property type="molecule type" value="Genomic_DNA"/>
</dbReference>
<evidence type="ECO:0000256" key="7">
    <source>
        <dbReference type="ARBA" id="ARBA00022679"/>
    </source>
</evidence>
<dbReference type="GO" id="GO:0005829">
    <property type="term" value="C:cytosol"/>
    <property type="evidence" value="ECO:0007669"/>
    <property type="project" value="TreeGrafter"/>
</dbReference>
<keyword evidence="4" id="KW-0597">Phosphoprotein</keyword>
<evidence type="ECO:0000313" key="13">
    <source>
        <dbReference type="EMBL" id="BBH54227.1"/>
    </source>
</evidence>
<dbReference type="InterPro" id="IPR006405">
    <property type="entry name" value="Nic_PRibTrfase_pncB"/>
</dbReference>
<dbReference type="UniPathway" id="UPA00253">
    <property type="reaction ID" value="UER00457"/>
</dbReference>
<evidence type="ECO:0000256" key="2">
    <source>
        <dbReference type="ARBA" id="ARBA00010897"/>
    </source>
</evidence>
<evidence type="ECO:0000259" key="10">
    <source>
        <dbReference type="Pfam" id="PF04095"/>
    </source>
</evidence>
<dbReference type="InterPro" id="IPR036068">
    <property type="entry name" value="Nicotinate_pribotase-like_C"/>
</dbReference>
<dbReference type="NCBIfam" id="TIGR01513">
    <property type="entry name" value="NAPRTase_put"/>
    <property type="match status" value="1"/>
</dbReference>
<comment type="PTM">
    <text evidence="9">Transiently phosphorylated on a His residue during the reaction cycle. Phosphorylation strongly increases the affinity for substrates and increases the rate of nicotinate D-ribonucleotide production. Dephosphorylation regenerates the low-affinity form of the enzyme, leading to product release.</text>
</comment>
<dbReference type="Pfam" id="PF17767">
    <property type="entry name" value="NAPRTase_N"/>
    <property type="match status" value="1"/>
</dbReference>
<dbReference type="NCBIfam" id="NF006695">
    <property type="entry name" value="PRK09243.1-2"/>
    <property type="match status" value="1"/>
</dbReference>
<dbReference type="EC" id="6.3.4.21" evidence="3 9"/>
<reference evidence="13 14" key="1">
    <citation type="submission" date="2018-12" db="EMBL/GenBank/DDBJ databases">
        <title>Rubrispira sanarue gen. nov., sp., nov., a member of the order Silvanigrellales, isolated from a brackish lake in Hamamatsu Japan.</title>
        <authorList>
            <person name="Maejima Y."/>
            <person name="Iino T."/>
            <person name="Muraguchi Y."/>
            <person name="Fukuda K."/>
            <person name="Nojiri H."/>
            <person name="Ohkuma M."/>
            <person name="Moriuchi R."/>
            <person name="Dohra H."/>
            <person name="Kimbara K."/>
            <person name="Shintani M."/>
        </authorList>
    </citation>
    <scope>NUCLEOTIDE SEQUENCE [LARGE SCALE GENOMIC DNA]</scope>
    <source>
        <strain evidence="13 14">RF1110005</strain>
    </source>
</reference>
<dbReference type="InterPro" id="IPR013785">
    <property type="entry name" value="Aldolase_TIM"/>
</dbReference>
<dbReference type="FunFam" id="3.20.20.70:FF:000076">
    <property type="entry name" value="Nicotinate phosphoribosyltransferase"/>
    <property type="match status" value="1"/>
</dbReference>
<dbReference type="Pfam" id="PF04095">
    <property type="entry name" value="NAPRTase"/>
    <property type="match status" value="1"/>
</dbReference>
<dbReference type="SUPFAM" id="SSF54675">
    <property type="entry name" value="Nicotinate/Quinolinate PRTase N-terminal domain-like"/>
    <property type="match status" value="1"/>
</dbReference>
<dbReference type="InterPro" id="IPR007229">
    <property type="entry name" value="Nic_PRibTrfase-Fam"/>
</dbReference>
<name>A0A4V0P2S3_FLUSA</name>
<dbReference type="InterPro" id="IPR041525">
    <property type="entry name" value="N/Namide_PRibTrfase"/>
</dbReference>
<dbReference type="PIRSF" id="PIRSF000484">
    <property type="entry name" value="NAPRT"/>
    <property type="match status" value="1"/>
</dbReference>
<protein>
    <recommendedName>
        <fullName evidence="3 9">Nicotinate phosphoribosyltransferase</fullName>
        <ecNumber evidence="3 9">6.3.4.21</ecNumber>
    </recommendedName>
</protein>
<dbReference type="Gene3D" id="3.20.20.70">
    <property type="entry name" value="Aldolase class I"/>
    <property type="match status" value="1"/>
</dbReference>
<comment type="pathway">
    <text evidence="1 9">Cofactor biosynthesis; NAD(+) biosynthesis; nicotinate D-ribonucleotide from nicotinate: step 1/1.</text>
</comment>
<dbReference type="AlphaFoldDB" id="A0A4V0P2S3"/>
<keyword evidence="6 9" id="KW-0662">Pyridine nucleotide biosynthesis</keyword>
<keyword evidence="5 9" id="KW-0436">Ligase</keyword>
<organism evidence="13 14">
    <name type="scientific">Fluviispira sanaruensis</name>
    <dbReference type="NCBI Taxonomy" id="2493639"/>
    <lineage>
        <taxon>Bacteria</taxon>
        <taxon>Pseudomonadati</taxon>
        <taxon>Bdellovibrionota</taxon>
        <taxon>Oligoflexia</taxon>
        <taxon>Silvanigrellales</taxon>
        <taxon>Silvanigrellaceae</taxon>
        <taxon>Fluviispira</taxon>
    </lineage>
</organism>
<feature type="domain" description="Nicotinate/nicotinamide phosphoribosyltransferase" evidence="10">
    <location>
        <begin position="166"/>
        <end position="348"/>
    </location>
</feature>
<evidence type="ECO:0000256" key="8">
    <source>
        <dbReference type="ARBA" id="ARBA00048668"/>
    </source>
</evidence>
<evidence type="ECO:0000256" key="1">
    <source>
        <dbReference type="ARBA" id="ARBA00004952"/>
    </source>
</evidence>
<gene>
    <name evidence="13" type="ORF">JCM31447_26870</name>
</gene>
<dbReference type="KEGG" id="sbf:JCM31447_26870"/>
<accession>A0A4V0P2S3</accession>